<dbReference type="AlphaFoldDB" id="A0A6L2JB64"/>
<protein>
    <recommendedName>
        <fullName evidence="2">Integrase, catalytic region, zinc finger, CCHC-type, peptidase aspartic, catalytic</fullName>
    </recommendedName>
</protein>
<comment type="caution">
    <text evidence="1">The sequence shown here is derived from an EMBL/GenBank/DDBJ whole genome shotgun (WGS) entry which is preliminary data.</text>
</comment>
<evidence type="ECO:0000313" key="1">
    <source>
        <dbReference type="EMBL" id="GEU34079.1"/>
    </source>
</evidence>
<accession>A0A6L2JB64</accession>
<evidence type="ECO:0008006" key="2">
    <source>
        <dbReference type="Google" id="ProtNLM"/>
    </source>
</evidence>
<proteinExistence type="predicted"/>
<organism evidence="1">
    <name type="scientific">Tanacetum cinerariifolium</name>
    <name type="common">Dalmatian daisy</name>
    <name type="synonym">Chrysanthemum cinerariifolium</name>
    <dbReference type="NCBI Taxonomy" id="118510"/>
    <lineage>
        <taxon>Eukaryota</taxon>
        <taxon>Viridiplantae</taxon>
        <taxon>Streptophyta</taxon>
        <taxon>Embryophyta</taxon>
        <taxon>Tracheophyta</taxon>
        <taxon>Spermatophyta</taxon>
        <taxon>Magnoliopsida</taxon>
        <taxon>eudicotyledons</taxon>
        <taxon>Gunneridae</taxon>
        <taxon>Pentapetalae</taxon>
        <taxon>asterids</taxon>
        <taxon>campanulids</taxon>
        <taxon>Asterales</taxon>
        <taxon>Asteraceae</taxon>
        <taxon>Asteroideae</taxon>
        <taxon>Anthemideae</taxon>
        <taxon>Anthemidinae</taxon>
        <taxon>Tanacetum</taxon>
    </lineage>
</organism>
<name>A0A6L2JB64_TANCI</name>
<reference evidence="1" key="1">
    <citation type="journal article" date="2019" name="Sci. Rep.">
        <title>Draft genome of Tanacetum cinerariifolium, the natural source of mosquito coil.</title>
        <authorList>
            <person name="Yamashiro T."/>
            <person name="Shiraishi A."/>
            <person name="Satake H."/>
            <person name="Nakayama K."/>
        </authorList>
    </citation>
    <scope>NUCLEOTIDE SEQUENCE</scope>
</reference>
<dbReference type="EMBL" id="BKCJ010000536">
    <property type="protein sequence ID" value="GEU34079.1"/>
    <property type="molecule type" value="Genomic_DNA"/>
</dbReference>
<sequence length="267" mass="30364">MTTLAEFMIVTGADNRPPMLDKPKYESWKSRMELYIQDNHHGWIKLNSIENGPLVWPTVKQDDGTATNIVLQGLPPDIYALVNHHKVAKETWDRVKLLMQGTSWSRQECECKLYDDFDKFSHVKGLAVPTFLPGDDPISCMKKAMEFMSAVFSSYYPSTNNQLRSSSNLRNQTTIQDGKGDMARQYSQLKRKRDVTWFKEKVLLVQAHAEAFQTDDLDVNDSDCDDISFAKAVLMANLSSCDSDVLSKVPYSDTSHNDMMNQSVQGF</sequence>
<gene>
    <name evidence="1" type="ORF">Tci_006057</name>
</gene>